<accession>A0A150GFM2</accession>
<keyword evidence="3" id="KW-1185">Reference proteome</keyword>
<proteinExistence type="predicted"/>
<dbReference type="AlphaFoldDB" id="A0A150GFM2"/>
<gene>
    <name evidence="2" type="ORF">GPECTOR_26g529</name>
</gene>
<dbReference type="EMBL" id="LSYV01000027">
    <property type="protein sequence ID" value="KXZ48626.1"/>
    <property type="molecule type" value="Genomic_DNA"/>
</dbReference>
<dbReference type="Proteomes" id="UP000075714">
    <property type="component" value="Unassembled WGS sequence"/>
</dbReference>
<dbReference type="OrthoDB" id="541713at2759"/>
<organism evidence="2 3">
    <name type="scientific">Gonium pectorale</name>
    <name type="common">Green alga</name>
    <dbReference type="NCBI Taxonomy" id="33097"/>
    <lineage>
        <taxon>Eukaryota</taxon>
        <taxon>Viridiplantae</taxon>
        <taxon>Chlorophyta</taxon>
        <taxon>core chlorophytes</taxon>
        <taxon>Chlorophyceae</taxon>
        <taxon>CS clade</taxon>
        <taxon>Chlamydomonadales</taxon>
        <taxon>Volvocaceae</taxon>
        <taxon>Gonium</taxon>
    </lineage>
</organism>
<dbReference type="PANTHER" id="PTHR40430">
    <property type="entry name" value="T. BRUCEI SPP.-SPECIFIC PROTEIN"/>
    <property type="match status" value="1"/>
</dbReference>
<evidence type="ECO:0000256" key="1">
    <source>
        <dbReference type="SAM" id="MobiDB-lite"/>
    </source>
</evidence>
<comment type="caution">
    <text evidence="2">The sequence shown here is derived from an EMBL/GenBank/DDBJ whole genome shotgun (WGS) entry which is preliminary data.</text>
</comment>
<dbReference type="PANTHER" id="PTHR40430:SF1">
    <property type="entry name" value="T. BRUCEI SPP.-SPECIFIC PROTEIN"/>
    <property type="match status" value="1"/>
</dbReference>
<evidence type="ECO:0000313" key="3">
    <source>
        <dbReference type="Proteomes" id="UP000075714"/>
    </source>
</evidence>
<feature type="region of interest" description="Disordered" evidence="1">
    <location>
        <begin position="1"/>
        <end position="20"/>
    </location>
</feature>
<sequence>MQETYGGELPAGPSVRGDYNPDDPLAALGLGASAAAAGSDVVGAVPRYAAPNLASCLPVYTNQEQDFIVRTFGAGNYDMLRHLPDDIRVQQVNANRTARQEAVRTFLLPGTLGSQLRLKSNPENQQGLFAPFEYIPSRYSLAAELASKERVANETTRLAVGRGQEWKPVVAERLQRHQEIGPKSGYVYLAGPHEDTEDIRQAARAHDEAGISNPPFVPAGTQKLSGEVPTRLEATSMMRAIKKALEADWEGAVISIFENEHDCWVICFQEATVDGLEGLAAYMNVFVRTHALAIGYKLVRVVEYWGSSPGDGCVYFVVRPPWVAPDRLDTFFKLHPEERDWRTSFPVVEMEAERRERRKALEAGDDELEVESRLRQLSIKSQHAPPPNTLASQRSVKGAGLAASAASAVRAAGGPGQ</sequence>
<reference evidence="3" key="1">
    <citation type="journal article" date="2016" name="Nat. Commun.">
        <title>The Gonium pectorale genome demonstrates co-option of cell cycle regulation during the evolution of multicellularity.</title>
        <authorList>
            <person name="Hanschen E.R."/>
            <person name="Marriage T.N."/>
            <person name="Ferris P.J."/>
            <person name="Hamaji T."/>
            <person name="Toyoda A."/>
            <person name="Fujiyama A."/>
            <person name="Neme R."/>
            <person name="Noguchi H."/>
            <person name="Minakuchi Y."/>
            <person name="Suzuki M."/>
            <person name="Kawai-Toyooka H."/>
            <person name="Smith D.R."/>
            <person name="Sparks H."/>
            <person name="Anderson J."/>
            <person name="Bakaric R."/>
            <person name="Luria V."/>
            <person name="Karger A."/>
            <person name="Kirschner M.W."/>
            <person name="Durand P.M."/>
            <person name="Michod R.E."/>
            <person name="Nozaki H."/>
            <person name="Olson B.J."/>
        </authorList>
    </citation>
    <scope>NUCLEOTIDE SEQUENCE [LARGE SCALE GENOMIC DNA]</scope>
    <source>
        <strain evidence="3">NIES-2863</strain>
    </source>
</reference>
<feature type="region of interest" description="Disordered" evidence="1">
    <location>
        <begin position="377"/>
        <end position="396"/>
    </location>
</feature>
<name>A0A150GFM2_GONPE</name>
<evidence type="ECO:0000313" key="2">
    <source>
        <dbReference type="EMBL" id="KXZ48626.1"/>
    </source>
</evidence>
<protein>
    <submittedName>
        <fullName evidence="2">Uncharacterized protein</fullName>
    </submittedName>
</protein>